<gene>
    <name evidence="1" type="ORF">ACFPJ5_03650</name>
</gene>
<organism evidence="1 2">
    <name type="scientific">Salinirubrum litoreum</name>
    <dbReference type="NCBI Taxonomy" id="1126234"/>
    <lineage>
        <taxon>Archaea</taxon>
        <taxon>Methanobacteriati</taxon>
        <taxon>Methanobacteriota</taxon>
        <taxon>Stenosarchaea group</taxon>
        <taxon>Halobacteria</taxon>
        <taxon>Halobacteriales</taxon>
        <taxon>Haloferacaceae</taxon>
        <taxon>Salinirubrum</taxon>
    </lineage>
</organism>
<dbReference type="InterPro" id="IPR024747">
    <property type="entry name" value="Pyridox_Oxase-rel"/>
</dbReference>
<reference evidence="1 2" key="1">
    <citation type="journal article" date="2019" name="Int. J. Syst. Evol. Microbiol.">
        <title>The Global Catalogue of Microorganisms (GCM) 10K type strain sequencing project: providing services to taxonomists for standard genome sequencing and annotation.</title>
        <authorList>
            <consortium name="The Broad Institute Genomics Platform"/>
            <consortium name="The Broad Institute Genome Sequencing Center for Infectious Disease"/>
            <person name="Wu L."/>
            <person name="Ma J."/>
        </authorList>
    </citation>
    <scope>NUCLEOTIDE SEQUENCE [LARGE SCALE GENOMIC DNA]</scope>
    <source>
        <strain evidence="1 2">CGMCC 1.12237</strain>
    </source>
</reference>
<protein>
    <submittedName>
        <fullName evidence="1">Pyridoxamine 5'-phosphate oxidase family protein</fullName>
    </submittedName>
</protein>
<dbReference type="AlphaFoldDB" id="A0ABD5R7T3"/>
<dbReference type="Gene3D" id="2.30.110.10">
    <property type="entry name" value="Electron Transport, Fmn-binding Protein, Chain A"/>
    <property type="match status" value="1"/>
</dbReference>
<name>A0ABD5R7T3_9EURY</name>
<dbReference type="RefSeq" id="WP_227228614.1">
    <property type="nucleotide sequence ID" value="NZ_JAJCVJ010000001.1"/>
</dbReference>
<dbReference type="SUPFAM" id="SSF50475">
    <property type="entry name" value="FMN-binding split barrel"/>
    <property type="match status" value="1"/>
</dbReference>
<proteinExistence type="predicted"/>
<evidence type="ECO:0000313" key="2">
    <source>
        <dbReference type="Proteomes" id="UP001596201"/>
    </source>
</evidence>
<dbReference type="InterPro" id="IPR012349">
    <property type="entry name" value="Split_barrel_FMN-bd"/>
</dbReference>
<dbReference type="EMBL" id="JBHSKX010000001">
    <property type="protein sequence ID" value="MFC5366019.1"/>
    <property type="molecule type" value="Genomic_DNA"/>
</dbReference>
<dbReference type="Proteomes" id="UP001596201">
    <property type="component" value="Unassembled WGS sequence"/>
</dbReference>
<keyword evidence="2" id="KW-1185">Reference proteome</keyword>
<comment type="caution">
    <text evidence="1">The sequence shown here is derived from an EMBL/GenBank/DDBJ whole genome shotgun (WGS) entry which is preliminary data.</text>
</comment>
<accession>A0ABD5R7T3</accession>
<dbReference type="Pfam" id="PF12900">
    <property type="entry name" value="Pyridox_ox_2"/>
    <property type="match status" value="1"/>
</dbReference>
<evidence type="ECO:0000313" key="1">
    <source>
        <dbReference type="EMBL" id="MFC5366019.1"/>
    </source>
</evidence>
<sequence>MSGEELTDLDGYHMDRESAAELLASTGVGVLSLSAEGESYALPMSFGYDGGERLYFVFLEAGDESLKARFADETTRACVTVFEADDDAERGGDDWASVVAKGPVRRVETDEWDELREALADNAWHPSLFTAASPTGGVTGYALRIDELTGRHGGGYEFE</sequence>